<gene>
    <name evidence="10" type="ORF">JIN87_08355</name>
</gene>
<evidence type="ECO:0000256" key="9">
    <source>
        <dbReference type="SAM" id="Phobius"/>
    </source>
</evidence>
<reference evidence="10" key="1">
    <citation type="submission" date="2021-01" db="EMBL/GenBank/DDBJ databases">
        <title>Modified the classification status of verrucomicrobia.</title>
        <authorList>
            <person name="Feng X."/>
        </authorList>
    </citation>
    <scope>NUCLEOTIDE SEQUENCE</scope>
    <source>
        <strain evidence="10">KCTC 13126</strain>
    </source>
</reference>
<dbReference type="GO" id="GO:0005886">
    <property type="term" value="C:plasma membrane"/>
    <property type="evidence" value="ECO:0007669"/>
    <property type="project" value="UniProtKB-SubCell"/>
</dbReference>
<keyword evidence="5 9" id="KW-0812">Transmembrane</keyword>
<evidence type="ECO:0000256" key="1">
    <source>
        <dbReference type="ARBA" id="ARBA00004651"/>
    </source>
</evidence>
<proteinExistence type="inferred from homology"/>
<keyword evidence="4" id="KW-1003">Cell membrane</keyword>
<feature type="transmembrane region" description="Helical" evidence="9">
    <location>
        <begin position="450"/>
        <end position="469"/>
    </location>
</feature>
<dbReference type="Gene3D" id="1.20.1250.20">
    <property type="entry name" value="MFS general substrate transporter like domains"/>
    <property type="match status" value="2"/>
</dbReference>
<name>A0A934VKN5_9BACT</name>
<dbReference type="AlphaFoldDB" id="A0A934VKN5"/>
<dbReference type="RefSeq" id="WP_200355093.1">
    <property type="nucleotide sequence ID" value="NZ_JAENIL010000013.1"/>
</dbReference>
<dbReference type="GO" id="GO:0015293">
    <property type="term" value="F:symporter activity"/>
    <property type="evidence" value="ECO:0007669"/>
    <property type="project" value="InterPro"/>
</dbReference>
<dbReference type="GO" id="GO:0006814">
    <property type="term" value="P:sodium ion transport"/>
    <property type="evidence" value="ECO:0007669"/>
    <property type="project" value="InterPro"/>
</dbReference>
<feature type="transmembrane region" description="Helical" evidence="9">
    <location>
        <begin position="336"/>
        <end position="356"/>
    </location>
</feature>
<dbReference type="PANTHER" id="PTHR11328">
    <property type="entry name" value="MAJOR FACILITATOR SUPERFAMILY DOMAIN-CONTAINING PROTEIN"/>
    <property type="match status" value="1"/>
</dbReference>
<accession>A0A934VKN5</accession>
<evidence type="ECO:0000256" key="3">
    <source>
        <dbReference type="ARBA" id="ARBA00022448"/>
    </source>
</evidence>
<evidence type="ECO:0000256" key="8">
    <source>
        <dbReference type="SAM" id="MobiDB-lite"/>
    </source>
</evidence>
<comment type="caution">
    <text evidence="10">The sequence shown here is derived from an EMBL/GenBank/DDBJ whole genome shotgun (WGS) entry which is preliminary data.</text>
</comment>
<dbReference type="InterPro" id="IPR039672">
    <property type="entry name" value="MFS_2"/>
</dbReference>
<keyword evidence="7 9" id="KW-0472">Membrane</keyword>
<dbReference type="PROSITE" id="PS00872">
    <property type="entry name" value="NA_GALACTOSIDE_SYMP"/>
    <property type="match status" value="1"/>
</dbReference>
<evidence type="ECO:0000256" key="7">
    <source>
        <dbReference type="ARBA" id="ARBA00023136"/>
    </source>
</evidence>
<feature type="transmembrane region" description="Helical" evidence="9">
    <location>
        <begin position="208"/>
        <end position="226"/>
    </location>
</feature>
<keyword evidence="11" id="KW-1185">Reference proteome</keyword>
<evidence type="ECO:0000256" key="6">
    <source>
        <dbReference type="ARBA" id="ARBA00022989"/>
    </source>
</evidence>
<keyword evidence="3" id="KW-0813">Transport</keyword>
<dbReference type="InterPro" id="IPR036259">
    <property type="entry name" value="MFS_trans_sf"/>
</dbReference>
<evidence type="ECO:0000256" key="4">
    <source>
        <dbReference type="ARBA" id="ARBA00022475"/>
    </source>
</evidence>
<dbReference type="Pfam" id="PF13347">
    <property type="entry name" value="MFS_2"/>
    <property type="match status" value="1"/>
</dbReference>
<feature type="transmembrane region" description="Helical" evidence="9">
    <location>
        <begin position="362"/>
        <end position="390"/>
    </location>
</feature>
<dbReference type="EMBL" id="JAENIL010000013">
    <property type="protein sequence ID" value="MBK1876876.1"/>
    <property type="molecule type" value="Genomic_DNA"/>
</dbReference>
<feature type="transmembrane region" description="Helical" evidence="9">
    <location>
        <begin position="175"/>
        <end position="196"/>
    </location>
</feature>
<feature type="transmembrane region" description="Helical" evidence="9">
    <location>
        <begin position="103"/>
        <end position="121"/>
    </location>
</feature>
<dbReference type="SUPFAM" id="SSF103473">
    <property type="entry name" value="MFS general substrate transporter"/>
    <property type="match status" value="1"/>
</dbReference>
<dbReference type="InterPro" id="IPR018043">
    <property type="entry name" value="Na/Gal_symport_CS"/>
</dbReference>
<evidence type="ECO:0000256" key="5">
    <source>
        <dbReference type="ARBA" id="ARBA00022692"/>
    </source>
</evidence>
<keyword evidence="6 9" id="KW-1133">Transmembrane helix</keyword>
<dbReference type="Proteomes" id="UP000617628">
    <property type="component" value="Unassembled WGS sequence"/>
</dbReference>
<dbReference type="GO" id="GO:0008643">
    <property type="term" value="P:carbohydrate transport"/>
    <property type="evidence" value="ECO:0007669"/>
    <property type="project" value="InterPro"/>
</dbReference>
<evidence type="ECO:0000313" key="10">
    <source>
        <dbReference type="EMBL" id="MBK1876876.1"/>
    </source>
</evidence>
<dbReference type="PANTHER" id="PTHR11328:SF24">
    <property type="entry name" value="MAJOR FACILITATOR SUPERFAMILY (MFS) PROFILE DOMAIN-CONTAINING PROTEIN"/>
    <property type="match status" value="1"/>
</dbReference>
<comment type="similarity">
    <text evidence="2">Belongs to the sodium:galactoside symporter (TC 2.A.2) family.</text>
</comment>
<feature type="transmembrane region" description="Helical" evidence="9">
    <location>
        <begin position="133"/>
        <end position="155"/>
    </location>
</feature>
<feature type="transmembrane region" description="Helical" evidence="9">
    <location>
        <begin position="272"/>
        <end position="296"/>
    </location>
</feature>
<evidence type="ECO:0000313" key="11">
    <source>
        <dbReference type="Proteomes" id="UP000617628"/>
    </source>
</evidence>
<sequence length="495" mass="54957">MSTLKTEADPAAGNPQSSSKRNISKEPKPGELVAFGSAQSVFDLQNVTMNTLLLQILNMVLHINPVLVGGLLTVRSFVDAITDPLMGHVTDSTRTRWGRRRPYILVGGILTAVVMVAMWQFDRNWDHQTIANYMGVAIVMLAIATTVQNVSYGALTFEMSPSYHGRTRVQVYRAYCQKVLGLANPWWMPIAMLPLFGDGLTGMRSLSFLFATIMVLVSVACFKFCHERTELLPLERSDDRGFVADVLSPIGKFFVGIWSTITNIHFAKVTMIYMTLLFLLGVFQAYGSYLTIYYLFDGDLLKGSAFHGGAGTLGAVFGFLAIPFASMLSRRYEKHIALKICITCMAFGSASNYWFYQPDYPWLLYLAQPFYSIGIAALFVLLGSLFNDVIDVDDLKNGVRREGLFSATSGFFMKLAGSAAGLCTGLVLNYTRFDAALGGDQPEGTYQKLLFLYSFGPVALLLICIALLWRYPLTEKRISEIQTQLHERNERAGSV</sequence>
<feature type="transmembrane region" description="Helical" evidence="9">
    <location>
        <begin position="411"/>
        <end position="430"/>
    </location>
</feature>
<comment type="subcellular location">
    <subcellularLocation>
        <location evidence="1">Cell membrane</location>
        <topology evidence="1">Multi-pass membrane protein</topology>
    </subcellularLocation>
</comment>
<evidence type="ECO:0000256" key="2">
    <source>
        <dbReference type="ARBA" id="ARBA00009617"/>
    </source>
</evidence>
<protein>
    <submittedName>
        <fullName evidence="10">MFS transporter</fullName>
    </submittedName>
</protein>
<feature type="region of interest" description="Disordered" evidence="8">
    <location>
        <begin position="1"/>
        <end position="28"/>
    </location>
</feature>
<organism evidence="10 11">
    <name type="scientific">Pelagicoccus mobilis</name>
    <dbReference type="NCBI Taxonomy" id="415221"/>
    <lineage>
        <taxon>Bacteria</taxon>
        <taxon>Pseudomonadati</taxon>
        <taxon>Verrucomicrobiota</taxon>
        <taxon>Opitutia</taxon>
        <taxon>Puniceicoccales</taxon>
        <taxon>Pelagicoccaceae</taxon>
        <taxon>Pelagicoccus</taxon>
    </lineage>
</organism>
<feature type="transmembrane region" description="Helical" evidence="9">
    <location>
        <begin position="308"/>
        <end position="329"/>
    </location>
</feature>